<dbReference type="HOGENOM" id="CLU_2742476_0_0_1"/>
<reference evidence="2" key="1">
    <citation type="submission" date="2007-07" db="EMBL/GenBank/DDBJ databases">
        <title>PCAP assembly of the Caenorhabditis remanei genome.</title>
        <authorList>
            <consortium name="The Caenorhabditis remanei Sequencing Consortium"/>
            <person name="Wilson R.K."/>
        </authorList>
    </citation>
    <scope>NUCLEOTIDE SEQUENCE [LARGE SCALE GENOMIC DNA]</scope>
    <source>
        <strain evidence="2">PB4641</strain>
    </source>
</reference>
<organism evidence="3">
    <name type="scientific">Caenorhabditis remanei</name>
    <name type="common">Caenorhabditis vulgaris</name>
    <dbReference type="NCBI Taxonomy" id="31234"/>
    <lineage>
        <taxon>Eukaryota</taxon>
        <taxon>Metazoa</taxon>
        <taxon>Ecdysozoa</taxon>
        <taxon>Nematoda</taxon>
        <taxon>Chromadorea</taxon>
        <taxon>Rhabditida</taxon>
        <taxon>Rhabditina</taxon>
        <taxon>Rhabditomorpha</taxon>
        <taxon>Rhabditoidea</taxon>
        <taxon>Rhabditidae</taxon>
        <taxon>Peloderinae</taxon>
        <taxon>Caenorhabditis</taxon>
    </lineage>
</organism>
<keyword evidence="1" id="KW-1133">Transmembrane helix</keyword>
<dbReference type="EMBL" id="DS268409">
    <property type="protein sequence ID" value="EFO95065.1"/>
    <property type="molecule type" value="Genomic_DNA"/>
</dbReference>
<keyword evidence="1" id="KW-0472">Membrane</keyword>
<keyword evidence="3" id="KW-1185">Reference proteome</keyword>
<evidence type="ECO:0000313" key="2">
    <source>
        <dbReference type="EMBL" id="EFO95065.1"/>
    </source>
</evidence>
<sequence>MSSLLVNYLAFCTLIIFVIMSVLVFVSGFYILKYHCELDRLEHRTNFGMIGGNRKNSIGDYRDITQIIITS</sequence>
<protein>
    <submittedName>
        <fullName evidence="2">Uncharacterized protein</fullName>
    </submittedName>
</protein>
<dbReference type="InParanoid" id="E3LIX4"/>
<keyword evidence="1" id="KW-0812">Transmembrane</keyword>
<feature type="transmembrane region" description="Helical" evidence="1">
    <location>
        <begin position="6"/>
        <end position="32"/>
    </location>
</feature>
<dbReference type="AlphaFoldDB" id="E3LIX4"/>
<evidence type="ECO:0000256" key="1">
    <source>
        <dbReference type="SAM" id="Phobius"/>
    </source>
</evidence>
<proteinExistence type="predicted"/>
<dbReference type="Proteomes" id="UP000008281">
    <property type="component" value="Unassembled WGS sequence"/>
</dbReference>
<evidence type="ECO:0000313" key="3">
    <source>
        <dbReference type="Proteomes" id="UP000008281"/>
    </source>
</evidence>
<name>E3LIX4_CAERE</name>
<gene>
    <name evidence="2" type="ORF">CRE_09036</name>
</gene>
<accession>E3LIX4</accession>